<dbReference type="STRING" id="435880.SAMN04487988_101431"/>
<gene>
    <name evidence="4" type="ORF">SAMN04487988_101431</name>
</gene>
<protein>
    <submittedName>
        <fullName evidence="4">Ribosomal protein S18 acetylase RimI</fullName>
    </submittedName>
</protein>
<dbReference type="Gene3D" id="3.40.630.30">
    <property type="match status" value="1"/>
</dbReference>
<proteinExistence type="predicted"/>
<reference evidence="5" key="1">
    <citation type="submission" date="2016-10" db="EMBL/GenBank/DDBJ databases">
        <authorList>
            <person name="Varghese N."/>
            <person name="Submissions S."/>
        </authorList>
    </citation>
    <scope>NUCLEOTIDE SEQUENCE [LARGE SCALE GENOMIC DNA]</scope>
    <source>
        <strain evidence="5">DSM 19315</strain>
    </source>
</reference>
<keyword evidence="1" id="KW-0808">Transferase</keyword>
<keyword evidence="5" id="KW-1185">Reference proteome</keyword>
<dbReference type="Pfam" id="PF00583">
    <property type="entry name" value="Acetyltransf_1"/>
    <property type="match status" value="1"/>
</dbReference>
<dbReference type="SUPFAM" id="SSF55729">
    <property type="entry name" value="Acyl-CoA N-acyltransferases (Nat)"/>
    <property type="match status" value="1"/>
</dbReference>
<dbReference type="EMBL" id="FOPC01000001">
    <property type="protein sequence ID" value="SFG10631.1"/>
    <property type="molecule type" value="Genomic_DNA"/>
</dbReference>
<evidence type="ECO:0000259" key="3">
    <source>
        <dbReference type="PROSITE" id="PS51186"/>
    </source>
</evidence>
<dbReference type="RefSeq" id="WP_177188405.1">
    <property type="nucleotide sequence ID" value="NZ_FOPC01000001.1"/>
</dbReference>
<evidence type="ECO:0000313" key="4">
    <source>
        <dbReference type="EMBL" id="SFG10631.1"/>
    </source>
</evidence>
<sequence length="172" mass="20000">MKKITIVPAETEDLPELLRMARTAFIQAFTIGNKPENVEHYLNEAFTLPQFEKEFETPSSYFFLAISEDKIIGYLKVNETPSQTDIHDPESLEIARLYVLEEFLGRGVGPELLNFAIELAKQKAKKYLWLGVWEKNARAIRFYEKNGLRKFGSHPFPFGDEVQTDYLMRIDF</sequence>
<dbReference type="PROSITE" id="PS51186">
    <property type="entry name" value="GNAT"/>
    <property type="match status" value="1"/>
</dbReference>
<keyword evidence="4" id="KW-0689">Ribosomal protein</keyword>
<name>A0A1I2PAY5_9BACT</name>
<evidence type="ECO:0000313" key="5">
    <source>
        <dbReference type="Proteomes" id="UP000199642"/>
    </source>
</evidence>
<keyword evidence="4" id="KW-0687">Ribonucleoprotein</keyword>
<dbReference type="CDD" id="cd04301">
    <property type="entry name" value="NAT_SF"/>
    <property type="match status" value="1"/>
</dbReference>
<dbReference type="InterPro" id="IPR000182">
    <property type="entry name" value="GNAT_dom"/>
</dbReference>
<keyword evidence="2" id="KW-0012">Acyltransferase</keyword>
<dbReference type="GO" id="GO:0005840">
    <property type="term" value="C:ribosome"/>
    <property type="evidence" value="ECO:0007669"/>
    <property type="project" value="UniProtKB-KW"/>
</dbReference>
<dbReference type="InterPro" id="IPR016181">
    <property type="entry name" value="Acyl_CoA_acyltransferase"/>
</dbReference>
<organism evidence="4 5">
    <name type="scientific">Algoriphagus hitonicola</name>
    <dbReference type="NCBI Taxonomy" id="435880"/>
    <lineage>
        <taxon>Bacteria</taxon>
        <taxon>Pseudomonadati</taxon>
        <taxon>Bacteroidota</taxon>
        <taxon>Cytophagia</taxon>
        <taxon>Cytophagales</taxon>
        <taxon>Cyclobacteriaceae</taxon>
        <taxon>Algoriphagus</taxon>
    </lineage>
</organism>
<dbReference type="PANTHER" id="PTHR43877">
    <property type="entry name" value="AMINOALKYLPHOSPHONATE N-ACETYLTRANSFERASE-RELATED-RELATED"/>
    <property type="match status" value="1"/>
</dbReference>
<evidence type="ECO:0000256" key="1">
    <source>
        <dbReference type="ARBA" id="ARBA00022679"/>
    </source>
</evidence>
<dbReference type="AlphaFoldDB" id="A0A1I2PAY5"/>
<accession>A0A1I2PAY5</accession>
<dbReference type="PANTHER" id="PTHR43877:SF2">
    <property type="entry name" value="AMINOALKYLPHOSPHONATE N-ACETYLTRANSFERASE-RELATED"/>
    <property type="match status" value="1"/>
</dbReference>
<feature type="domain" description="N-acetyltransferase" evidence="3">
    <location>
        <begin position="4"/>
        <end position="172"/>
    </location>
</feature>
<dbReference type="InterPro" id="IPR050832">
    <property type="entry name" value="Bact_Acetyltransf"/>
</dbReference>
<dbReference type="Proteomes" id="UP000199642">
    <property type="component" value="Unassembled WGS sequence"/>
</dbReference>
<dbReference type="GO" id="GO:0016747">
    <property type="term" value="F:acyltransferase activity, transferring groups other than amino-acyl groups"/>
    <property type="evidence" value="ECO:0007669"/>
    <property type="project" value="InterPro"/>
</dbReference>
<evidence type="ECO:0000256" key="2">
    <source>
        <dbReference type="ARBA" id="ARBA00023315"/>
    </source>
</evidence>